<name>A0AAV7XJ90_9NEOP</name>
<dbReference type="Proteomes" id="UP001075354">
    <property type="component" value="Chromosome 10"/>
</dbReference>
<sequence>MAAVPEPVKKCVAILKAAESDTEKLAALFMVTKLVKGNDCSAAVRKLLFEAIGFKFLKRLLLTSDVQDCPPQVYKSVALSVLSAFCKDPELAVDPELLGNLQMFLEIVQTADAADDDNLIIVNEAYECLQGIASTKPGLKALFDIGAVSKTIEIYSHQSFQTDEALDLLVTLVTGFGPSCWEENPGAFHTLLNKISLDCETDQSERKFHLCDVMNALMMSCKQDIALNFGEDTTWPASVYKALYDILTSKIGKAQRDPALKLSSTMTELMGPKWTMMDEDNPRKFFLLLVQLACVEVRMQLEDKGGLKVIMNNADLDTACFSLIESAIAFVANEHVELEGREKQSMYTAMKGAFSAVISLLMKVQTDVNKKKVQLELQEKVFICAMVRVLSAWMAQETSSMRDQIYQLLPFMLTLANDTFYAYRARYMMEKVRGPPGGSNPTGEPMEVDTDPLSQVDILRFMLPALCHLAVEDQARKILLDTKEDEVLYESFAFHWSIVHYKKPPVPRADRLKVRKEEALDPKLVEDMKDSRTAMISICNIFMNITVLEAKIVEDSSLFAQLLKFIFNNLPELRNIPDNLVLHGNMAILGLLLLKQQAKKIKKNDFSICRYIQATIRFLWDAYNVDESNDSSTLVVAMAYKEHWIQLMELWFLGMQTMSAVLSLIPWISEFAMESGWAEGIIDTLKKVKYGSLPPNTKSAYEDFLCHLVAANNSVASVLKKRDALAVGEILVQEHGVPENVANRIVQSFLINFRLCPARQDGGLDEWRLMLWAHALGDQYAHIAGTIYQQWLTLRWHYLALQSDVKQLLARLHQRFLLAIITNGPSNAQWEKIHNLNITPYFDLILVSGDLPWEKPDHRIFLEACETLCVRPVDCLMIGDKLETDILGGHEASLGATVWVPLSAACLENKLLNGNSCRPDHTIKSVLELPSVLSKDSEPPAFLKAKPSHLNRMLSRVSMFDMEDTNSNASDGS</sequence>
<dbReference type="Pfam" id="PF05536">
    <property type="entry name" value="Neurochondrin"/>
    <property type="match status" value="1"/>
</dbReference>
<reference evidence="2" key="1">
    <citation type="submission" date="2022-12" db="EMBL/GenBank/DDBJ databases">
        <title>Chromosome-level genome assembly of the bean flower thrips Megalurothrips usitatus.</title>
        <authorList>
            <person name="Ma L."/>
            <person name="Liu Q."/>
            <person name="Li H."/>
            <person name="Cai W."/>
        </authorList>
    </citation>
    <scope>NUCLEOTIDE SEQUENCE</scope>
    <source>
        <strain evidence="2">Cailab_2022a</strain>
    </source>
</reference>
<dbReference type="PANTHER" id="PTHR13109:SF7">
    <property type="entry name" value="NEUROCHONDRIN"/>
    <property type="match status" value="1"/>
</dbReference>
<dbReference type="InterPro" id="IPR023214">
    <property type="entry name" value="HAD_sf"/>
</dbReference>
<dbReference type="GO" id="GO:0030425">
    <property type="term" value="C:dendrite"/>
    <property type="evidence" value="ECO:0007669"/>
    <property type="project" value="TreeGrafter"/>
</dbReference>
<comment type="caution">
    <text evidence="2">The sequence shown here is derived from an EMBL/GenBank/DDBJ whole genome shotgun (WGS) entry which is preliminary data.</text>
</comment>
<evidence type="ECO:0000313" key="3">
    <source>
        <dbReference type="Proteomes" id="UP001075354"/>
    </source>
</evidence>
<organism evidence="2 3">
    <name type="scientific">Megalurothrips usitatus</name>
    <name type="common">bean blossom thrips</name>
    <dbReference type="NCBI Taxonomy" id="439358"/>
    <lineage>
        <taxon>Eukaryota</taxon>
        <taxon>Metazoa</taxon>
        <taxon>Ecdysozoa</taxon>
        <taxon>Arthropoda</taxon>
        <taxon>Hexapoda</taxon>
        <taxon>Insecta</taxon>
        <taxon>Pterygota</taxon>
        <taxon>Neoptera</taxon>
        <taxon>Paraneoptera</taxon>
        <taxon>Thysanoptera</taxon>
        <taxon>Terebrantia</taxon>
        <taxon>Thripoidea</taxon>
        <taxon>Thripidae</taxon>
        <taxon>Megalurothrips</taxon>
    </lineage>
</organism>
<evidence type="ECO:0000313" key="2">
    <source>
        <dbReference type="EMBL" id="KAJ1523536.1"/>
    </source>
</evidence>
<dbReference type="PANTHER" id="PTHR13109">
    <property type="entry name" value="NEUROCHONDRIN"/>
    <property type="match status" value="1"/>
</dbReference>
<dbReference type="SUPFAM" id="SSF56784">
    <property type="entry name" value="HAD-like"/>
    <property type="match status" value="1"/>
</dbReference>
<gene>
    <name evidence="2" type="ORF">ONE63_001384</name>
</gene>
<dbReference type="EMBL" id="JAPTSV010000010">
    <property type="protein sequence ID" value="KAJ1523536.1"/>
    <property type="molecule type" value="Genomic_DNA"/>
</dbReference>
<dbReference type="Gene3D" id="3.40.50.1000">
    <property type="entry name" value="HAD superfamily/HAD-like"/>
    <property type="match status" value="1"/>
</dbReference>
<comment type="similarity">
    <text evidence="1">Belongs to the neurochondrin family.</text>
</comment>
<protein>
    <recommendedName>
        <fullName evidence="4">Neurochondrin homolog</fullName>
    </recommendedName>
</protein>
<keyword evidence="3" id="KW-1185">Reference proteome</keyword>
<proteinExistence type="inferred from homology"/>
<dbReference type="InterPro" id="IPR006439">
    <property type="entry name" value="HAD-SF_hydro_IA"/>
</dbReference>
<dbReference type="AlphaFoldDB" id="A0AAV7XJ90"/>
<dbReference type="GO" id="GO:0031175">
    <property type="term" value="P:neuron projection development"/>
    <property type="evidence" value="ECO:0007669"/>
    <property type="project" value="TreeGrafter"/>
</dbReference>
<dbReference type="NCBIfam" id="TIGR01549">
    <property type="entry name" value="HAD-SF-IA-v1"/>
    <property type="match status" value="1"/>
</dbReference>
<dbReference type="InterPro" id="IPR016024">
    <property type="entry name" value="ARM-type_fold"/>
</dbReference>
<dbReference type="SUPFAM" id="SSF48371">
    <property type="entry name" value="ARM repeat"/>
    <property type="match status" value="1"/>
</dbReference>
<evidence type="ECO:0000256" key="1">
    <source>
        <dbReference type="ARBA" id="ARBA00006927"/>
    </source>
</evidence>
<dbReference type="InterPro" id="IPR036412">
    <property type="entry name" value="HAD-like_sf"/>
</dbReference>
<evidence type="ECO:0008006" key="4">
    <source>
        <dbReference type="Google" id="ProtNLM"/>
    </source>
</evidence>
<dbReference type="GO" id="GO:0048168">
    <property type="term" value="P:regulation of neuronal synaptic plasticity"/>
    <property type="evidence" value="ECO:0007669"/>
    <property type="project" value="TreeGrafter"/>
</dbReference>
<dbReference type="Pfam" id="PF00702">
    <property type="entry name" value="Hydrolase"/>
    <property type="match status" value="1"/>
</dbReference>
<dbReference type="InterPro" id="IPR008709">
    <property type="entry name" value="Neurochondrin"/>
</dbReference>
<accession>A0AAV7XJ90</accession>